<keyword evidence="12" id="KW-0326">Glycosidase</keyword>
<evidence type="ECO:0000256" key="8">
    <source>
        <dbReference type="ARBA" id="ARBA00023125"/>
    </source>
</evidence>
<dbReference type="PROSITE" id="PS51066">
    <property type="entry name" value="ZF_FPG_2"/>
    <property type="match status" value="1"/>
</dbReference>
<protein>
    <submittedName>
        <fullName evidence="17">DNA-formamidopyrimidine glycosylase family protein</fullName>
    </submittedName>
</protein>
<keyword evidence="18" id="KW-1185">Reference proteome</keyword>
<dbReference type="SUPFAM" id="SSF81624">
    <property type="entry name" value="N-terminal domain of MutM-like DNA repair proteins"/>
    <property type="match status" value="1"/>
</dbReference>
<dbReference type="PANTHER" id="PTHR22993:SF9">
    <property type="entry name" value="FORMAMIDOPYRIMIDINE-DNA GLYCOSYLASE"/>
    <property type="match status" value="1"/>
</dbReference>
<dbReference type="Gene3D" id="3.20.190.10">
    <property type="entry name" value="MutM-like, N-terminal"/>
    <property type="match status" value="1"/>
</dbReference>
<reference evidence="18" key="1">
    <citation type="journal article" date="2019" name="Int. J. Syst. Evol. Microbiol.">
        <title>The Global Catalogue of Microorganisms (GCM) 10K type strain sequencing project: providing services to taxonomists for standard genome sequencing and annotation.</title>
        <authorList>
            <consortium name="The Broad Institute Genomics Platform"/>
            <consortium name="The Broad Institute Genome Sequencing Center for Infectious Disease"/>
            <person name="Wu L."/>
            <person name="Ma J."/>
        </authorList>
    </citation>
    <scope>NUCLEOTIDE SEQUENCE [LARGE SCALE GENOMIC DNA]</scope>
    <source>
        <strain evidence="18">CCM 7043</strain>
    </source>
</reference>
<dbReference type="Pfam" id="PF06831">
    <property type="entry name" value="H2TH"/>
    <property type="match status" value="1"/>
</dbReference>
<keyword evidence="8" id="KW-0238">DNA-binding</keyword>
<evidence type="ECO:0000313" key="17">
    <source>
        <dbReference type="EMBL" id="MFD2025537.1"/>
    </source>
</evidence>
<evidence type="ECO:0000256" key="10">
    <source>
        <dbReference type="ARBA" id="ARBA00023239"/>
    </source>
</evidence>
<dbReference type="InterPro" id="IPR012319">
    <property type="entry name" value="FPG_cat"/>
</dbReference>
<evidence type="ECO:0000256" key="7">
    <source>
        <dbReference type="ARBA" id="ARBA00022833"/>
    </source>
</evidence>
<keyword evidence="4" id="KW-0227">DNA damage</keyword>
<dbReference type="PANTHER" id="PTHR22993">
    <property type="entry name" value="FORMAMIDOPYRIMIDINE-DNA GLYCOSYLASE"/>
    <property type="match status" value="1"/>
</dbReference>
<evidence type="ECO:0000256" key="4">
    <source>
        <dbReference type="ARBA" id="ARBA00022763"/>
    </source>
</evidence>
<evidence type="ECO:0000259" key="16">
    <source>
        <dbReference type="PROSITE" id="PS51068"/>
    </source>
</evidence>
<evidence type="ECO:0000256" key="12">
    <source>
        <dbReference type="ARBA" id="ARBA00023295"/>
    </source>
</evidence>
<evidence type="ECO:0000256" key="2">
    <source>
        <dbReference type="ARBA" id="ARBA00009409"/>
    </source>
</evidence>
<keyword evidence="6" id="KW-0378">Hydrolase</keyword>
<dbReference type="SUPFAM" id="SSF46946">
    <property type="entry name" value="S13-like H2TH domain"/>
    <property type="match status" value="1"/>
</dbReference>
<feature type="compositionally biased region" description="Basic and acidic residues" evidence="14">
    <location>
        <begin position="83"/>
        <end position="100"/>
    </location>
</feature>
<keyword evidence="5 13" id="KW-0863">Zinc-finger</keyword>
<evidence type="ECO:0000259" key="15">
    <source>
        <dbReference type="PROSITE" id="PS51066"/>
    </source>
</evidence>
<dbReference type="Proteomes" id="UP001597338">
    <property type="component" value="Unassembled WGS sequence"/>
</dbReference>
<organism evidence="17 18">
    <name type="scientific">Promicromonospora aerolata</name>
    <dbReference type="NCBI Taxonomy" id="195749"/>
    <lineage>
        <taxon>Bacteria</taxon>
        <taxon>Bacillati</taxon>
        <taxon>Actinomycetota</taxon>
        <taxon>Actinomycetes</taxon>
        <taxon>Micrococcales</taxon>
        <taxon>Promicromonosporaceae</taxon>
        <taxon>Promicromonospora</taxon>
    </lineage>
</organism>
<evidence type="ECO:0000256" key="1">
    <source>
        <dbReference type="ARBA" id="ARBA00001668"/>
    </source>
</evidence>
<evidence type="ECO:0000256" key="9">
    <source>
        <dbReference type="ARBA" id="ARBA00023204"/>
    </source>
</evidence>
<dbReference type="EMBL" id="JBHUHF010000001">
    <property type="protein sequence ID" value="MFD2025537.1"/>
    <property type="molecule type" value="Genomic_DNA"/>
</dbReference>
<sequence>MPELPEVAALADFLRARTSGRTVAAVEVGSIAALKTFSPPTDALTGGAVTDVARHGKWLDLVVAPGVEGATPGSPDPSGTPRRGKDAAGGKDTTGGKDAAESDGAPLHLVFHLSRGGWVRWSDALSTKPVRPSLGGSARGAVLALRVRLDDGSGFDLTEAGTRKRLAVHVVHDPAEIEMVASLGVEPLVPEFTVDVLAGLLSAKNQQVKGLLRDQRAIAGIGNAYSDEILHAGRFSPYKLTRSFTPEETARLHTAIGEVLTGAITAASGKPAKELKDAKRAGMRVHGRAGLPCPGWNGIPCGDVVHEVSFADRSMQYCPTCQTGGKPLADRRMSKLLR</sequence>
<evidence type="ECO:0000256" key="14">
    <source>
        <dbReference type="SAM" id="MobiDB-lite"/>
    </source>
</evidence>
<dbReference type="InterPro" id="IPR000214">
    <property type="entry name" value="Znf_DNA_glyclase/AP_lyase"/>
</dbReference>
<keyword evidence="11" id="KW-0511">Multifunctional enzyme</keyword>
<keyword evidence="3" id="KW-0479">Metal-binding</keyword>
<keyword evidence="7" id="KW-0862">Zinc</keyword>
<dbReference type="SMART" id="SM00898">
    <property type="entry name" value="Fapy_DNA_glyco"/>
    <property type="match status" value="1"/>
</dbReference>
<evidence type="ECO:0000256" key="5">
    <source>
        <dbReference type="ARBA" id="ARBA00022771"/>
    </source>
</evidence>
<evidence type="ECO:0000313" key="18">
    <source>
        <dbReference type="Proteomes" id="UP001597338"/>
    </source>
</evidence>
<gene>
    <name evidence="17" type="ORF">ACFSL2_08440</name>
</gene>
<evidence type="ECO:0000256" key="11">
    <source>
        <dbReference type="ARBA" id="ARBA00023268"/>
    </source>
</evidence>
<comment type="similarity">
    <text evidence="2">Belongs to the FPG family.</text>
</comment>
<evidence type="ECO:0000256" key="13">
    <source>
        <dbReference type="PROSITE-ProRule" id="PRU00391"/>
    </source>
</evidence>
<accession>A0ABW4V5K8</accession>
<dbReference type="PROSITE" id="PS51068">
    <property type="entry name" value="FPG_CAT"/>
    <property type="match status" value="1"/>
</dbReference>
<dbReference type="InterPro" id="IPR035937">
    <property type="entry name" value="FPG_N"/>
</dbReference>
<evidence type="ECO:0000256" key="3">
    <source>
        <dbReference type="ARBA" id="ARBA00022723"/>
    </source>
</evidence>
<dbReference type="InterPro" id="IPR015886">
    <property type="entry name" value="H2TH_FPG"/>
</dbReference>
<proteinExistence type="inferred from homology"/>
<feature type="region of interest" description="Disordered" evidence="14">
    <location>
        <begin position="66"/>
        <end position="102"/>
    </location>
</feature>
<keyword evidence="10" id="KW-0456">Lyase</keyword>
<dbReference type="RefSeq" id="WP_377197427.1">
    <property type="nucleotide sequence ID" value="NZ_JBHUHF010000001.1"/>
</dbReference>
<dbReference type="SUPFAM" id="SSF57716">
    <property type="entry name" value="Glucocorticoid receptor-like (DNA-binding domain)"/>
    <property type="match status" value="1"/>
</dbReference>
<comment type="catalytic activity">
    <reaction evidence="1">
        <text>Hydrolysis of DNA containing ring-opened 7-methylguanine residues, releasing 2,6-diamino-4-hydroxy-5-(N-methyl)formamidopyrimidine.</text>
        <dbReference type="EC" id="3.2.2.23"/>
    </reaction>
</comment>
<name>A0ABW4V5K8_9MICO</name>
<evidence type="ECO:0000256" key="6">
    <source>
        <dbReference type="ARBA" id="ARBA00022801"/>
    </source>
</evidence>
<dbReference type="Pfam" id="PF01149">
    <property type="entry name" value="Fapy_DNA_glyco"/>
    <property type="match status" value="1"/>
</dbReference>
<feature type="domain" description="Formamidopyrimidine-DNA glycosylase catalytic" evidence="16">
    <location>
        <begin position="2"/>
        <end position="166"/>
    </location>
</feature>
<dbReference type="SMART" id="SM01232">
    <property type="entry name" value="H2TH"/>
    <property type="match status" value="1"/>
</dbReference>
<feature type="domain" description="FPG-type" evidence="15">
    <location>
        <begin position="284"/>
        <end position="323"/>
    </location>
</feature>
<dbReference type="InterPro" id="IPR010979">
    <property type="entry name" value="Ribosomal_uS13-like_H2TH"/>
</dbReference>
<comment type="caution">
    <text evidence="17">The sequence shown here is derived from an EMBL/GenBank/DDBJ whole genome shotgun (WGS) entry which is preliminary data.</text>
</comment>
<keyword evidence="9" id="KW-0234">DNA repair</keyword>
<dbReference type="Gene3D" id="1.10.8.50">
    <property type="match status" value="1"/>
</dbReference>